<evidence type="ECO:0000313" key="3">
    <source>
        <dbReference type="Proteomes" id="UP000199399"/>
    </source>
</evidence>
<dbReference type="Proteomes" id="UP000199399">
    <property type="component" value="Unassembled WGS sequence"/>
</dbReference>
<protein>
    <submittedName>
        <fullName evidence="2">Hint domain-containing protein</fullName>
    </submittedName>
</protein>
<proteinExistence type="predicted"/>
<dbReference type="AlphaFoldDB" id="A0A1G7P5T5"/>
<evidence type="ECO:0000313" key="2">
    <source>
        <dbReference type="EMBL" id="SDF81648.1"/>
    </source>
</evidence>
<keyword evidence="3" id="KW-1185">Reference proteome</keyword>
<gene>
    <name evidence="2" type="ORF">SAMN04489759_103232</name>
</gene>
<sequence length="173" mass="18689">MKPNTVGRVGGKDRHAGQFSHYAALDTGLVQGALILTLDGEMPVEFLSVGDKLITRDSGIAKIKHLQRSTRKVRRIALAAGSLGHTRPERDATLAGDQMVLIRDWRARALFHTERALVAARTLVDGEFITDLGEVETTLVQIFCDGPHILYADGLELGTADAARARGTVLHAA</sequence>
<dbReference type="Pfam" id="PF13403">
    <property type="entry name" value="Hint_2"/>
    <property type="match status" value="1"/>
</dbReference>
<name>A0A1G7P5T5_9RHOB</name>
<organism evidence="2 3">
    <name type="scientific">Sulfitobacter delicatus</name>
    <dbReference type="NCBI Taxonomy" id="218672"/>
    <lineage>
        <taxon>Bacteria</taxon>
        <taxon>Pseudomonadati</taxon>
        <taxon>Pseudomonadota</taxon>
        <taxon>Alphaproteobacteria</taxon>
        <taxon>Rhodobacterales</taxon>
        <taxon>Roseobacteraceae</taxon>
        <taxon>Sulfitobacter</taxon>
    </lineage>
</organism>
<dbReference type="SUPFAM" id="SSF51294">
    <property type="entry name" value="Hedgehog/intein (Hint) domain"/>
    <property type="match status" value="1"/>
</dbReference>
<dbReference type="STRING" id="218672.SAMN04489759_103232"/>
<dbReference type="RefSeq" id="WP_093740793.1">
    <property type="nucleotide sequence ID" value="NZ_FNBP01000003.1"/>
</dbReference>
<dbReference type="InterPro" id="IPR028992">
    <property type="entry name" value="Hedgehog/Intein_dom"/>
</dbReference>
<reference evidence="3" key="1">
    <citation type="submission" date="2016-10" db="EMBL/GenBank/DDBJ databases">
        <authorList>
            <person name="Varghese N."/>
            <person name="Submissions S."/>
        </authorList>
    </citation>
    <scope>NUCLEOTIDE SEQUENCE [LARGE SCALE GENOMIC DNA]</scope>
    <source>
        <strain evidence="3">DSM 16477</strain>
    </source>
</reference>
<dbReference type="EMBL" id="FNBP01000003">
    <property type="protein sequence ID" value="SDF81648.1"/>
    <property type="molecule type" value="Genomic_DNA"/>
</dbReference>
<evidence type="ECO:0000259" key="1">
    <source>
        <dbReference type="Pfam" id="PF13403"/>
    </source>
</evidence>
<dbReference type="InterPro" id="IPR036844">
    <property type="entry name" value="Hint_dom_sf"/>
</dbReference>
<accession>A0A1G7P5T5</accession>
<feature type="domain" description="Hedgehog/Intein (Hint)" evidence="1">
    <location>
        <begin position="29"/>
        <end position="156"/>
    </location>
</feature>
<dbReference type="OrthoDB" id="7873527at2"/>